<keyword evidence="1" id="KW-0812">Transmembrane</keyword>
<feature type="transmembrane region" description="Helical" evidence="1">
    <location>
        <begin position="403"/>
        <end position="421"/>
    </location>
</feature>
<feature type="transmembrane region" description="Helical" evidence="1">
    <location>
        <begin position="225"/>
        <end position="246"/>
    </location>
</feature>
<name>A0A024P577_9BACI</name>
<evidence type="ECO:0000313" key="2">
    <source>
        <dbReference type="EMBL" id="CDQ23938.1"/>
    </source>
</evidence>
<feature type="transmembrane region" description="Helical" evidence="1">
    <location>
        <begin position="117"/>
        <end position="141"/>
    </location>
</feature>
<feature type="transmembrane region" description="Helical" evidence="1">
    <location>
        <begin position="308"/>
        <end position="329"/>
    </location>
</feature>
<protein>
    <submittedName>
        <fullName evidence="2">Uncharacterized protein</fullName>
    </submittedName>
</protein>
<feature type="transmembrane region" description="Helical" evidence="1">
    <location>
        <begin position="73"/>
        <end position="97"/>
    </location>
</feature>
<keyword evidence="1" id="KW-0472">Membrane</keyword>
<evidence type="ECO:0000256" key="1">
    <source>
        <dbReference type="SAM" id="Phobius"/>
    </source>
</evidence>
<proteinExistence type="predicted"/>
<feature type="transmembrane region" description="Helical" evidence="1">
    <location>
        <begin position="285"/>
        <end position="302"/>
    </location>
</feature>
<keyword evidence="3" id="KW-1185">Reference proteome</keyword>
<reference evidence="2 3" key="2">
    <citation type="submission" date="2014-05" db="EMBL/GenBank/DDBJ databases">
        <title>Draft genome sequence of Halobacillus karajensis HK-03.</title>
        <authorList>
            <person name="Khelaifia S."/>
            <person name="Croce O."/>
            <person name="Lagier J.C."/>
            <person name="Raoult D."/>
        </authorList>
    </citation>
    <scope>NUCLEOTIDE SEQUENCE [LARGE SCALE GENOMIC DNA]</scope>
    <source>
        <strain evidence="2 3">HD-03</strain>
    </source>
</reference>
<dbReference type="Proteomes" id="UP000028868">
    <property type="component" value="Unassembled WGS sequence"/>
</dbReference>
<feature type="transmembrane region" description="Helical" evidence="1">
    <location>
        <begin position="147"/>
        <end position="176"/>
    </location>
</feature>
<keyword evidence="1" id="KW-1133">Transmembrane helix</keyword>
<reference evidence="3" key="1">
    <citation type="submission" date="2014-03" db="EMBL/GenBank/DDBJ databases">
        <authorList>
            <person name="Urmite Genomes U."/>
        </authorList>
    </citation>
    <scope>NUCLEOTIDE SEQUENCE [LARGE SCALE GENOMIC DNA]</scope>
    <source>
        <strain evidence="3">HD-03</strain>
    </source>
</reference>
<feature type="transmembrane region" description="Helical" evidence="1">
    <location>
        <begin position="350"/>
        <end position="372"/>
    </location>
</feature>
<feature type="transmembrane region" description="Helical" evidence="1">
    <location>
        <begin position="427"/>
        <end position="445"/>
    </location>
</feature>
<dbReference type="AlphaFoldDB" id="A0A024P577"/>
<comment type="caution">
    <text evidence="2">The sequence shown here is derived from an EMBL/GenBank/DDBJ whole genome shotgun (WGS) entry which is preliminary data.</text>
</comment>
<sequence>MNKLTDSYTITKLLMHEVFHNLLANPMFQKKRNRYILLGLLVAIYIAYYLLNLSQYNQMFITEDQSNSGMKNILFSSLTNVLIIITGFIYLIVTITFSLTGKMQYQLKILPFEKGSIWLGSMLFKLVLSYGAFLIVFAIIIPLLKLFYFPWLVSLLVFVYCQLLFFFSILFYHFIFHVLGEKLKLTTYNLNHGLLVVLLFFHLFVFRFKIDQSIQNLNMELNGLIMILLISILLIGVALLLMLIYYSKEEDQTGIYYGEEFFLFRWGKRVNTFTLILLGFLRNKLMFRVLGIALLFFTLALWDTKDFFIAATTFSYVYPLLSFIGIRYFNTTLSYRGMNRFFTITPVKETVITTGISLVLNLPLILFALTLSSDYWDSAYYGLIIFESAVVMSILFPKSKSSVNEFTASILCVVLAVSIYLVAKSFFIFIIVYLLLIMMKYFLLLQSEEKDTIPSWDFSRFNRKNWRSEEKKL</sequence>
<feature type="transmembrane region" description="Helical" evidence="1">
    <location>
        <begin position="378"/>
        <end position="396"/>
    </location>
</feature>
<feature type="transmembrane region" description="Helical" evidence="1">
    <location>
        <begin position="188"/>
        <end position="205"/>
    </location>
</feature>
<evidence type="ECO:0000313" key="3">
    <source>
        <dbReference type="Proteomes" id="UP000028868"/>
    </source>
</evidence>
<dbReference type="EMBL" id="CCDI010000002">
    <property type="protein sequence ID" value="CDQ23938.1"/>
    <property type="molecule type" value="Genomic_DNA"/>
</dbReference>
<gene>
    <name evidence="2" type="ORF">BN983_02194</name>
</gene>
<feature type="transmembrane region" description="Helical" evidence="1">
    <location>
        <begin position="35"/>
        <end position="53"/>
    </location>
</feature>
<organism evidence="2 3">
    <name type="scientific">Halobacillus karajensis</name>
    <dbReference type="NCBI Taxonomy" id="195088"/>
    <lineage>
        <taxon>Bacteria</taxon>
        <taxon>Bacillati</taxon>
        <taxon>Bacillota</taxon>
        <taxon>Bacilli</taxon>
        <taxon>Bacillales</taxon>
        <taxon>Bacillaceae</taxon>
        <taxon>Halobacillus</taxon>
    </lineage>
</organism>
<accession>A0A024P577</accession>